<accession>A0A9P0HC08</accession>
<reference evidence="3" key="1">
    <citation type="submission" date="2022-01" db="EMBL/GenBank/DDBJ databases">
        <authorList>
            <person name="King R."/>
        </authorList>
    </citation>
    <scope>NUCLEOTIDE SEQUENCE</scope>
</reference>
<dbReference type="AlphaFoldDB" id="A0A9P0HC08"/>
<dbReference type="PROSITE" id="PS00028">
    <property type="entry name" value="ZINC_FINGER_C2H2_1"/>
    <property type="match status" value="1"/>
</dbReference>
<keyword evidence="1" id="KW-0863">Zinc-finger</keyword>
<feature type="domain" description="C2H2-type" evidence="2">
    <location>
        <begin position="65"/>
        <end position="88"/>
    </location>
</feature>
<dbReference type="InterPro" id="IPR013087">
    <property type="entry name" value="Znf_C2H2_type"/>
</dbReference>
<evidence type="ECO:0000256" key="1">
    <source>
        <dbReference type="PROSITE-ProRule" id="PRU00042"/>
    </source>
</evidence>
<dbReference type="EMBL" id="OV725080">
    <property type="protein sequence ID" value="CAH1399493.1"/>
    <property type="molecule type" value="Genomic_DNA"/>
</dbReference>
<dbReference type="OrthoDB" id="4748970at2759"/>
<sequence length="101" mass="11781">MKPAALNYHRRKECGRTFHCPVCSRGYKTKGTERRGLRFYCDCGRKFISISHLRSHQKHECGKTFPCSLCGKHFKTRKQIPLHVKMVHFDMITKTGPKLDS</sequence>
<keyword evidence="4" id="KW-1185">Reference proteome</keyword>
<gene>
    <name evidence="3" type="ORF">NEZAVI_LOCUS8929</name>
</gene>
<dbReference type="Proteomes" id="UP001152798">
    <property type="component" value="Chromosome 4"/>
</dbReference>
<keyword evidence="1" id="KW-0479">Metal-binding</keyword>
<proteinExistence type="predicted"/>
<dbReference type="SUPFAM" id="SSF57667">
    <property type="entry name" value="beta-beta-alpha zinc fingers"/>
    <property type="match status" value="1"/>
</dbReference>
<organism evidence="3 4">
    <name type="scientific">Nezara viridula</name>
    <name type="common">Southern green stink bug</name>
    <name type="synonym">Cimex viridulus</name>
    <dbReference type="NCBI Taxonomy" id="85310"/>
    <lineage>
        <taxon>Eukaryota</taxon>
        <taxon>Metazoa</taxon>
        <taxon>Ecdysozoa</taxon>
        <taxon>Arthropoda</taxon>
        <taxon>Hexapoda</taxon>
        <taxon>Insecta</taxon>
        <taxon>Pterygota</taxon>
        <taxon>Neoptera</taxon>
        <taxon>Paraneoptera</taxon>
        <taxon>Hemiptera</taxon>
        <taxon>Heteroptera</taxon>
        <taxon>Panheteroptera</taxon>
        <taxon>Pentatomomorpha</taxon>
        <taxon>Pentatomoidea</taxon>
        <taxon>Pentatomidae</taxon>
        <taxon>Pentatominae</taxon>
        <taxon>Nezara</taxon>
    </lineage>
</organism>
<name>A0A9P0HC08_NEZVI</name>
<evidence type="ECO:0000313" key="4">
    <source>
        <dbReference type="Proteomes" id="UP001152798"/>
    </source>
</evidence>
<evidence type="ECO:0000259" key="2">
    <source>
        <dbReference type="PROSITE" id="PS50157"/>
    </source>
</evidence>
<evidence type="ECO:0000313" key="3">
    <source>
        <dbReference type="EMBL" id="CAH1399493.1"/>
    </source>
</evidence>
<protein>
    <recommendedName>
        <fullName evidence="2">C2H2-type domain-containing protein</fullName>
    </recommendedName>
</protein>
<dbReference type="GO" id="GO:0008270">
    <property type="term" value="F:zinc ion binding"/>
    <property type="evidence" value="ECO:0007669"/>
    <property type="project" value="UniProtKB-KW"/>
</dbReference>
<dbReference type="PROSITE" id="PS50157">
    <property type="entry name" value="ZINC_FINGER_C2H2_2"/>
    <property type="match status" value="1"/>
</dbReference>
<dbReference type="Gene3D" id="3.30.160.60">
    <property type="entry name" value="Classic Zinc Finger"/>
    <property type="match status" value="1"/>
</dbReference>
<keyword evidence="1" id="KW-0862">Zinc</keyword>
<dbReference type="InterPro" id="IPR036236">
    <property type="entry name" value="Znf_C2H2_sf"/>
</dbReference>
<dbReference type="Pfam" id="PF00096">
    <property type="entry name" value="zf-C2H2"/>
    <property type="match status" value="1"/>
</dbReference>